<keyword evidence="2" id="KW-1185">Reference proteome</keyword>
<accession>A0A0C2WFA9</accession>
<evidence type="ECO:0000313" key="1">
    <source>
        <dbReference type="EMBL" id="KIL60092.1"/>
    </source>
</evidence>
<reference evidence="1 2" key="1">
    <citation type="submission" date="2014-04" db="EMBL/GenBank/DDBJ databases">
        <title>Evolutionary Origins and Diversification of the Mycorrhizal Mutualists.</title>
        <authorList>
            <consortium name="DOE Joint Genome Institute"/>
            <consortium name="Mycorrhizal Genomics Consortium"/>
            <person name="Kohler A."/>
            <person name="Kuo A."/>
            <person name="Nagy L.G."/>
            <person name="Floudas D."/>
            <person name="Copeland A."/>
            <person name="Barry K.W."/>
            <person name="Cichocki N."/>
            <person name="Veneault-Fourrey C."/>
            <person name="LaButti K."/>
            <person name="Lindquist E.A."/>
            <person name="Lipzen A."/>
            <person name="Lundell T."/>
            <person name="Morin E."/>
            <person name="Murat C."/>
            <person name="Riley R."/>
            <person name="Ohm R."/>
            <person name="Sun H."/>
            <person name="Tunlid A."/>
            <person name="Henrissat B."/>
            <person name="Grigoriev I.V."/>
            <person name="Hibbett D.S."/>
            <person name="Martin F."/>
        </authorList>
    </citation>
    <scope>NUCLEOTIDE SEQUENCE [LARGE SCALE GENOMIC DNA]</scope>
    <source>
        <strain evidence="1 2">Koide BX008</strain>
    </source>
</reference>
<dbReference type="InParanoid" id="A0A0C2WFA9"/>
<gene>
    <name evidence="1" type="ORF">M378DRAFT_954562</name>
</gene>
<dbReference type="EMBL" id="KN818304">
    <property type="protein sequence ID" value="KIL60092.1"/>
    <property type="molecule type" value="Genomic_DNA"/>
</dbReference>
<evidence type="ECO:0000313" key="2">
    <source>
        <dbReference type="Proteomes" id="UP000054549"/>
    </source>
</evidence>
<dbReference type="AlphaFoldDB" id="A0A0C2WFA9"/>
<sequence length="219" mass="25277">MMFIPFSGFNNTVRRHTRYYYESGNLIIRVTDTLFRVLDEPFRSDSSVFGKRYGLPHSPPGFGECTGTHDNPIVIDDVKPWEFDRFLGVIFPPFHFGSTSFFGDYGLNEWLSVLKLSTMWDFPSVRQLALDHISSMELGNIELAVIGDKYPLPPYWWFSSLVHFVERDEPLSIDEAQQLGSALTVCIFTAREILEEEGRKREEDVGFVVREVFDITLDD</sequence>
<name>A0A0C2WFA9_AMAMK</name>
<proteinExistence type="predicted"/>
<dbReference type="OrthoDB" id="2367075at2759"/>
<evidence type="ECO:0008006" key="3">
    <source>
        <dbReference type="Google" id="ProtNLM"/>
    </source>
</evidence>
<dbReference type="HOGENOM" id="CLU_047592_2_2_1"/>
<organism evidence="1 2">
    <name type="scientific">Amanita muscaria (strain Koide BX008)</name>
    <dbReference type="NCBI Taxonomy" id="946122"/>
    <lineage>
        <taxon>Eukaryota</taxon>
        <taxon>Fungi</taxon>
        <taxon>Dikarya</taxon>
        <taxon>Basidiomycota</taxon>
        <taxon>Agaricomycotina</taxon>
        <taxon>Agaricomycetes</taxon>
        <taxon>Agaricomycetidae</taxon>
        <taxon>Agaricales</taxon>
        <taxon>Pluteineae</taxon>
        <taxon>Amanitaceae</taxon>
        <taxon>Amanita</taxon>
    </lineage>
</organism>
<protein>
    <recommendedName>
        <fullName evidence="3">BTB domain-containing protein</fullName>
    </recommendedName>
</protein>
<dbReference type="STRING" id="946122.A0A0C2WFA9"/>
<dbReference type="Proteomes" id="UP000054549">
    <property type="component" value="Unassembled WGS sequence"/>
</dbReference>